<dbReference type="EMBL" id="JARACI010001061">
    <property type="protein sequence ID" value="MDD9207197.1"/>
    <property type="molecule type" value="Genomic_DNA"/>
</dbReference>
<reference evidence="1" key="1">
    <citation type="submission" date="2023-02" db="EMBL/GenBank/DDBJ databases">
        <title>Georgenia sp.10Sc9-8, isolated from a soil sample collected from the Taklamakan desert.</title>
        <authorList>
            <person name="Liu S."/>
        </authorList>
    </citation>
    <scope>NUCLEOTIDE SEQUENCE</scope>
    <source>
        <strain evidence="1">10Sc9-8</strain>
    </source>
</reference>
<accession>A0ABT5TYQ4</accession>
<organism evidence="1 2">
    <name type="scientific">Georgenia halotolerans</name>
    <dbReference type="NCBI Taxonomy" id="3028317"/>
    <lineage>
        <taxon>Bacteria</taxon>
        <taxon>Bacillati</taxon>
        <taxon>Actinomycetota</taxon>
        <taxon>Actinomycetes</taxon>
        <taxon>Micrococcales</taxon>
        <taxon>Bogoriellaceae</taxon>
        <taxon>Georgenia</taxon>
    </lineage>
</organism>
<keyword evidence="2" id="KW-1185">Reference proteome</keyword>
<gene>
    <name evidence="1" type="ORF">PU560_12080</name>
</gene>
<name>A0ABT5TYQ4_9MICO</name>
<sequence length="133" mass="14922">EVLPHWTEGRDALVLAEVDDPRNWPASDDAGDPLARLRFYDRHGARLLPLRYFQPSLRKGSPRVDGMFLLRLDRSPEHSGELLAAFLEKYFTACEGTGSVVDPPVSSLLATARGLDLERDTWAVDRWPEVPPA</sequence>
<comment type="caution">
    <text evidence="1">The sequence shown here is derived from an EMBL/GenBank/DDBJ whole genome shotgun (WGS) entry which is preliminary data.</text>
</comment>
<feature type="non-terminal residue" evidence="1">
    <location>
        <position position="1"/>
    </location>
</feature>
<proteinExistence type="predicted"/>
<protein>
    <submittedName>
        <fullName evidence="1">Uncharacterized protein</fullName>
    </submittedName>
</protein>
<evidence type="ECO:0000313" key="2">
    <source>
        <dbReference type="Proteomes" id="UP001165561"/>
    </source>
</evidence>
<dbReference type="Proteomes" id="UP001165561">
    <property type="component" value="Unassembled WGS sequence"/>
</dbReference>
<evidence type="ECO:0000313" key="1">
    <source>
        <dbReference type="EMBL" id="MDD9207197.1"/>
    </source>
</evidence>